<dbReference type="AlphaFoldDB" id="A0A0R1KL49"/>
<keyword evidence="3" id="KW-1185">Reference proteome</keyword>
<comment type="caution">
    <text evidence="2">The sequence shown here is derived from an EMBL/GenBank/DDBJ whole genome shotgun (WGS) entry which is preliminary data.</text>
</comment>
<reference evidence="2 3" key="1">
    <citation type="journal article" date="2015" name="Genome Announc.">
        <title>Expanding the biotechnology potential of lactobacilli through comparative genomics of 213 strains and associated genera.</title>
        <authorList>
            <person name="Sun Z."/>
            <person name="Harris H.M."/>
            <person name="McCann A."/>
            <person name="Guo C."/>
            <person name="Argimon S."/>
            <person name="Zhang W."/>
            <person name="Yang X."/>
            <person name="Jeffery I.B."/>
            <person name="Cooney J.C."/>
            <person name="Kagawa T.F."/>
            <person name="Liu W."/>
            <person name="Song Y."/>
            <person name="Salvetti E."/>
            <person name="Wrobel A."/>
            <person name="Rasinkangas P."/>
            <person name="Parkhill J."/>
            <person name="Rea M.C."/>
            <person name="O'Sullivan O."/>
            <person name="Ritari J."/>
            <person name="Douillard F.P."/>
            <person name="Paul Ross R."/>
            <person name="Yang R."/>
            <person name="Briner A.E."/>
            <person name="Felis G.E."/>
            <person name="de Vos W.M."/>
            <person name="Barrangou R."/>
            <person name="Klaenhammer T.R."/>
            <person name="Caufield P.W."/>
            <person name="Cui Y."/>
            <person name="Zhang H."/>
            <person name="O'Toole P.W."/>
        </authorList>
    </citation>
    <scope>NUCLEOTIDE SEQUENCE [LARGE SCALE GENOMIC DNA]</scope>
    <source>
        <strain evidence="2 3">DSM 19682</strain>
    </source>
</reference>
<evidence type="ECO:0008006" key="4">
    <source>
        <dbReference type="Google" id="ProtNLM"/>
    </source>
</evidence>
<evidence type="ECO:0000313" key="2">
    <source>
        <dbReference type="EMBL" id="KRK80866.1"/>
    </source>
</evidence>
<organism evidence="2 3">
    <name type="scientific">Companilactobacillus nodensis DSM 19682 = JCM 14932 = NBRC 107160</name>
    <dbReference type="NCBI Taxonomy" id="1423775"/>
    <lineage>
        <taxon>Bacteria</taxon>
        <taxon>Bacillati</taxon>
        <taxon>Bacillota</taxon>
        <taxon>Bacilli</taxon>
        <taxon>Lactobacillales</taxon>
        <taxon>Lactobacillaceae</taxon>
        <taxon>Companilactobacillus</taxon>
    </lineage>
</organism>
<evidence type="ECO:0000313" key="3">
    <source>
        <dbReference type="Proteomes" id="UP000051248"/>
    </source>
</evidence>
<accession>A0A0R1KL49</accession>
<keyword evidence="1" id="KW-0079">Bacteriocin immunity</keyword>
<dbReference type="Pfam" id="PF08951">
    <property type="entry name" value="EntA_Immun"/>
    <property type="match status" value="1"/>
</dbReference>
<gene>
    <name evidence="2" type="ORF">FD03_GL001000</name>
</gene>
<sequence length="114" mass="12980">MEMTILTNKSDELFKSLSKAYSNTEIKSNPIFKKIIEENAAKLEADDSNENYLKVILRLSNAISQYYLEHHEMPPEMMTVYNQIKADVPEDKARIEQIRKNGQASSLAGMGLVL</sequence>
<proteinExistence type="predicted"/>
<dbReference type="STRING" id="1423775.FD03_GL001000"/>
<dbReference type="Proteomes" id="UP000051248">
    <property type="component" value="Unassembled WGS sequence"/>
</dbReference>
<evidence type="ECO:0000256" key="1">
    <source>
        <dbReference type="ARBA" id="ARBA00023025"/>
    </source>
</evidence>
<dbReference type="Gene3D" id="1.20.1440.50">
    <property type="entry name" value="Ta0600-like"/>
    <property type="match status" value="1"/>
</dbReference>
<protein>
    <recommendedName>
        <fullName evidence="4">Prebacteriocin</fullName>
    </recommendedName>
</protein>
<dbReference type="SUPFAM" id="SSF109797">
    <property type="entry name" value="Bacteriocin immunity protein-like"/>
    <property type="match status" value="1"/>
</dbReference>
<dbReference type="PATRIC" id="fig|1423775.4.peg.1028"/>
<dbReference type="eggNOG" id="ENOG502ZFAQ">
    <property type="taxonomic scope" value="Bacteria"/>
</dbReference>
<dbReference type="InterPro" id="IPR015046">
    <property type="entry name" value="LciA_Immunity-like"/>
</dbReference>
<dbReference type="EMBL" id="AZDZ01000002">
    <property type="protein sequence ID" value="KRK80866.1"/>
    <property type="molecule type" value="Genomic_DNA"/>
</dbReference>
<name>A0A0R1KL49_9LACO</name>
<dbReference type="InterPro" id="IPR023130">
    <property type="entry name" value="Ta0600-like_sf"/>
</dbReference>
<dbReference type="GO" id="GO:0030153">
    <property type="term" value="P:bacteriocin immunity"/>
    <property type="evidence" value="ECO:0007669"/>
    <property type="project" value="UniProtKB-KW"/>
</dbReference>